<dbReference type="AlphaFoldDB" id="A0A1V8TIH8"/>
<dbReference type="CDD" id="cd12173">
    <property type="entry name" value="PGDH_4"/>
    <property type="match status" value="1"/>
</dbReference>
<dbReference type="InterPro" id="IPR006140">
    <property type="entry name" value="D-isomer_DH_NAD-bd"/>
</dbReference>
<feature type="domain" description="D-isomer specific 2-hydroxyacid dehydrogenase NAD-binding" evidence="16">
    <location>
        <begin position="317"/>
        <end position="496"/>
    </location>
</feature>
<feature type="domain" description="D-isomer specific 2-hydroxyacid dehydrogenase catalytic" evidence="15">
    <location>
        <begin position="216"/>
        <end position="528"/>
    </location>
</feature>
<name>A0A1V8TIH8_9PEZI</name>
<accession>A0A1V8TIH8</accession>
<dbReference type="OrthoDB" id="3924760at2759"/>
<evidence type="ECO:0000259" key="16">
    <source>
        <dbReference type="Pfam" id="PF02826"/>
    </source>
</evidence>
<evidence type="ECO:0000256" key="7">
    <source>
        <dbReference type="ARBA" id="ARBA00022605"/>
    </source>
</evidence>
<keyword evidence="11 13" id="KW-0718">Serine biosynthesis</keyword>
<dbReference type="FunFam" id="3.30.1330.90:FF:000003">
    <property type="entry name" value="D-3-phosphoglycerate dehydrogenase"/>
    <property type="match status" value="1"/>
</dbReference>
<dbReference type="Gene3D" id="3.40.50.720">
    <property type="entry name" value="NAD(P)-binding Rossmann-like Domain"/>
    <property type="match status" value="2"/>
</dbReference>
<dbReference type="GO" id="GO:0004617">
    <property type="term" value="F:phosphoglycerate dehydrogenase activity"/>
    <property type="evidence" value="ECO:0007669"/>
    <property type="project" value="UniProtKB-EC"/>
</dbReference>
<dbReference type="STRING" id="1507870.A0A1V8TIH8"/>
<comment type="subunit">
    <text evidence="3">Homotetramer.</text>
</comment>
<comment type="pathway">
    <text evidence="1 13">Amino-acid biosynthesis; L-serine biosynthesis; L-serine from 3-phospho-D-glycerate: step 1/3.</text>
</comment>
<keyword evidence="19" id="KW-1185">Reference proteome</keyword>
<keyword evidence="10 13" id="KW-0520">NAD</keyword>
<evidence type="ECO:0000313" key="19">
    <source>
        <dbReference type="Proteomes" id="UP000192596"/>
    </source>
</evidence>
<dbReference type="UniPathway" id="UPA00135">
    <property type="reaction ID" value="UER00196"/>
</dbReference>
<keyword evidence="6" id="KW-0597">Phosphoprotein</keyword>
<dbReference type="Pfam" id="PF02826">
    <property type="entry name" value="2-Hacid_dh_C"/>
    <property type="match status" value="1"/>
</dbReference>
<comment type="caution">
    <text evidence="18">The sequence shown here is derived from an EMBL/GenBank/DDBJ whole genome shotgun (WGS) entry which is preliminary data.</text>
</comment>
<feature type="region of interest" description="Disordered" evidence="14">
    <location>
        <begin position="116"/>
        <end position="160"/>
    </location>
</feature>
<evidence type="ECO:0000256" key="14">
    <source>
        <dbReference type="SAM" id="MobiDB-lite"/>
    </source>
</evidence>
<dbReference type="InterPro" id="IPR045865">
    <property type="entry name" value="ACT-like_dom_sf"/>
</dbReference>
<keyword evidence="7 13" id="KW-0028">Amino-acid biosynthesis</keyword>
<evidence type="ECO:0000256" key="12">
    <source>
        <dbReference type="ARBA" id="ARBA00048731"/>
    </source>
</evidence>
<dbReference type="InterPro" id="IPR029752">
    <property type="entry name" value="D-isomer_DH_CS1"/>
</dbReference>
<evidence type="ECO:0000313" key="18">
    <source>
        <dbReference type="EMBL" id="OQO11183.1"/>
    </source>
</evidence>
<dbReference type="InterPro" id="IPR006139">
    <property type="entry name" value="D-isomer_2_OHA_DH_cat_dom"/>
</dbReference>
<evidence type="ECO:0000256" key="3">
    <source>
        <dbReference type="ARBA" id="ARBA00011881"/>
    </source>
</evidence>
<dbReference type="PROSITE" id="PS00065">
    <property type="entry name" value="D_2_HYDROXYACID_DH_1"/>
    <property type="match status" value="1"/>
</dbReference>
<evidence type="ECO:0000256" key="8">
    <source>
        <dbReference type="ARBA" id="ARBA00022990"/>
    </source>
</evidence>
<dbReference type="InterPro" id="IPR045626">
    <property type="entry name" value="PGDH_ASB_dom"/>
</dbReference>
<dbReference type="InterPro" id="IPR029009">
    <property type="entry name" value="ASB_dom_sf"/>
</dbReference>
<feature type="region of interest" description="Disordered" evidence="14">
    <location>
        <begin position="61"/>
        <end position="83"/>
    </location>
</feature>
<dbReference type="InterPro" id="IPR036291">
    <property type="entry name" value="NAD(P)-bd_dom_sf"/>
</dbReference>
<evidence type="ECO:0000256" key="1">
    <source>
        <dbReference type="ARBA" id="ARBA00005216"/>
    </source>
</evidence>
<evidence type="ECO:0000256" key="4">
    <source>
        <dbReference type="ARBA" id="ARBA00013143"/>
    </source>
</evidence>
<dbReference type="InterPro" id="IPR006236">
    <property type="entry name" value="PGDH"/>
</dbReference>
<dbReference type="Gene3D" id="3.30.70.260">
    <property type="match status" value="1"/>
</dbReference>
<protein>
    <recommendedName>
        <fullName evidence="5 13">D-3-phosphoglycerate dehydrogenase</fullName>
        <ecNumber evidence="4 13">1.1.1.95</ecNumber>
    </recommendedName>
</protein>
<proteinExistence type="inferred from homology"/>
<dbReference type="GO" id="GO:0051287">
    <property type="term" value="F:NAD binding"/>
    <property type="evidence" value="ECO:0007669"/>
    <property type="project" value="UniProtKB-UniRule"/>
</dbReference>
<comment type="similarity">
    <text evidence="2 13">Belongs to the D-isomer specific 2-hydroxyacid dehydrogenase family.</text>
</comment>
<dbReference type="Gene3D" id="3.30.450.30">
    <property type="entry name" value="Dynein light chain 2a, cytoplasmic"/>
    <property type="match status" value="1"/>
</dbReference>
<dbReference type="PROSITE" id="PS00670">
    <property type="entry name" value="D_2_HYDROXYACID_DH_2"/>
    <property type="match status" value="1"/>
</dbReference>
<dbReference type="EMBL" id="NAJO01000007">
    <property type="protein sequence ID" value="OQO11183.1"/>
    <property type="molecule type" value="Genomic_DNA"/>
</dbReference>
<evidence type="ECO:0000256" key="6">
    <source>
        <dbReference type="ARBA" id="ARBA00022553"/>
    </source>
</evidence>
<gene>
    <name evidence="18" type="ORF">B0A48_05439</name>
</gene>
<evidence type="ECO:0000256" key="11">
    <source>
        <dbReference type="ARBA" id="ARBA00023299"/>
    </source>
</evidence>
<dbReference type="NCBIfam" id="TIGR01327">
    <property type="entry name" value="PGDH"/>
    <property type="match status" value="1"/>
</dbReference>
<organism evidence="18 19">
    <name type="scientific">Cryoendolithus antarcticus</name>
    <dbReference type="NCBI Taxonomy" id="1507870"/>
    <lineage>
        <taxon>Eukaryota</taxon>
        <taxon>Fungi</taxon>
        <taxon>Dikarya</taxon>
        <taxon>Ascomycota</taxon>
        <taxon>Pezizomycotina</taxon>
        <taxon>Dothideomycetes</taxon>
        <taxon>Dothideomycetidae</taxon>
        <taxon>Cladosporiales</taxon>
        <taxon>Cladosporiaceae</taxon>
        <taxon>Cryoendolithus</taxon>
    </lineage>
</organism>
<dbReference type="Pfam" id="PF00389">
    <property type="entry name" value="2-Hacid_dh"/>
    <property type="match status" value="1"/>
</dbReference>
<dbReference type="PANTHER" id="PTHR42938:SF22">
    <property type="entry name" value="D-3-PHOSPHOGLYCERATE DEHYDROGENASE"/>
    <property type="match status" value="1"/>
</dbReference>
<reference evidence="19" key="1">
    <citation type="submission" date="2017-03" db="EMBL/GenBank/DDBJ databases">
        <title>Genomes of endolithic fungi from Antarctica.</title>
        <authorList>
            <person name="Coleine C."/>
            <person name="Masonjones S."/>
            <person name="Stajich J.E."/>
        </authorList>
    </citation>
    <scope>NUCLEOTIDE SEQUENCE [LARGE SCALE GENOMIC DNA]</scope>
    <source>
        <strain evidence="19">CCFEE 5527</strain>
    </source>
</reference>
<evidence type="ECO:0000256" key="5">
    <source>
        <dbReference type="ARBA" id="ARBA00021582"/>
    </source>
</evidence>
<keyword evidence="9 13" id="KW-0560">Oxidoreductase</keyword>
<keyword evidence="8" id="KW-0007">Acetylation</keyword>
<dbReference type="GO" id="GO:0006564">
    <property type="term" value="P:L-serine biosynthetic process"/>
    <property type="evidence" value="ECO:0007669"/>
    <property type="project" value="UniProtKB-KW"/>
</dbReference>
<dbReference type="Pfam" id="PF19304">
    <property type="entry name" value="PGDH_inter"/>
    <property type="match status" value="1"/>
</dbReference>
<evidence type="ECO:0000259" key="15">
    <source>
        <dbReference type="Pfam" id="PF00389"/>
    </source>
</evidence>
<dbReference type="SUPFAM" id="SSF143548">
    <property type="entry name" value="Serine metabolism enzymes domain"/>
    <property type="match status" value="1"/>
</dbReference>
<dbReference type="FunFam" id="3.40.50.720:FF:000021">
    <property type="entry name" value="D-3-phosphoglycerate dehydrogenase"/>
    <property type="match status" value="1"/>
</dbReference>
<evidence type="ECO:0000256" key="2">
    <source>
        <dbReference type="ARBA" id="ARBA00005854"/>
    </source>
</evidence>
<evidence type="ECO:0000256" key="9">
    <source>
        <dbReference type="ARBA" id="ARBA00023002"/>
    </source>
</evidence>
<evidence type="ECO:0000256" key="10">
    <source>
        <dbReference type="ARBA" id="ARBA00023027"/>
    </source>
</evidence>
<feature type="compositionally biased region" description="Polar residues" evidence="14">
    <location>
        <begin position="146"/>
        <end position="160"/>
    </location>
</feature>
<dbReference type="InterPro" id="IPR029753">
    <property type="entry name" value="D-isomer_DH_CS"/>
</dbReference>
<evidence type="ECO:0000259" key="17">
    <source>
        <dbReference type="Pfam" id="PF19304"/>
    </source>
</evidence>
<dbReference type="SUPFAM" id="SSF55021">
    <property type="entry name" value="ACT-like"/>
    <property type="match status" value="1"/>
</dbReference>
<dbReference type="EC" id="1.1.1.95" evidence="4 13"/>
<feature type="domain" description="D-3-phosphoglycerate dehydrogenase ASB" evidence="17">
    <location>
        <begin position="540"/>
        <end position="647"/>
    </location>
</feature>
<dbReference type="Gene3D" id="3.30.1330.90">
    <property type="entry name" value="D-3-phosphoglycerate dehydrogenase, domain 3"/>
    <property type="match status" value="1"/>
</dbReference>
<dbReference type="InParanoid" id="A0A1V8TIH8"/>
<dbReference type="SUPFAM" id="SSF51735">
    <property type="entry name" value="NAD(P)-binding Rossmann-fold domains"/>
    <property type="match status" value="1"/>
</dbReference>
<dbReference type="PANTHER" id="PTHR42938">
    <property type="entry name" value="FORMATE DEHYDROGENASE 1"/>
    <property type="match status" value="1"/>
</dbReference>
<comment type="catalytic activity">
    <reaction evidence="12 13">
        <text>(2R)-3-phosphoglycerate + NAD(+) = 3-phosphooxypyruvate + NADH + H(+)</text>
        <dbReference type="Rhea" id="RHEA:12641"/>
        <dbReference type="ChEBI" id="CHEBI:15378"/>
        <dbReference type="ChEBI" id="CHEBI:18110"/>
        <dbReference type="ChEBI" id="CHEBI:57540"/>
        <dbReference type="ChEBI" id="CHEBI:57945"/>
        <dbReference type="ChEBI" id="CHEBI:58272"/>
        <dbReference type="EC" id="1.1.1.95"/>
    </reaction>
</comment>
<sequence>MLNARALTELLTLNTDDTLCKQWWLMTPNGTLLAYSQPSGIKTLRNKAAVVALSWQEHQLLMQPQPNDSEQDEDEASTSRTREPVVSLRALTIESTTSNVLTTRVQAGLLLSLEGGVPPRRHGFEPKTSAEGDDDAVYPPEDTAGAATSSEELTTSRPSSTMSNAAISILRLQRKKLDALADAILDELERTGQIVGFTIVKLYENGTNGHAARPKVLIPEKVSPDGLKLLQASLDVHERKGLSPQELEEVIGEYDALIVRSETKVTAALLAAGKRLRVVARAGVGVDNVDLDAATKLGIIVVNSPQGNINAAAEHTIALLMATARNIDIASASLKSGKWERSKLVGVEVKGKTLAIIGLGKVGLTVARAAGGLGMDLIAFDPYANTSLAASANVEIVSTMDELLKQADFLTIHTPLIASTKGMISANELAKMKKTARVLNVARGGMFDEAALLEALEAGTIAGAGIDVFTSEPPAPDDNASKLIAHPKVVATPHLGASTVEAQENVSIDVCTQVISILSGQMPRSAVNAPLILPEEYRTLSPFVSLLEKMGSLYTQHFQPPSASQPRKIFHLTYTGALASAQTTKPLFAAFLKGLLTPITSSESLNINLVNAEIVAKERGILINESRSREEDLESSSGFASSVTLTARVAPRSPSVSRVPDPFSQAQKRDQDHTITGFVSANTPYISRLGRFECRFIPSGTLLICRNFDSPGKIGVVGGRLGKAGVNIRFMSVAPIDEDEGEVDGKGNGEGKNEALMILGIAGSVSKEVKESLVGEDGVLEAGVVVL</sequence>
<evidence type="ECO:0000256" key="13">
    <source>
        <dbReference type="RuleBase" id="RU363003"/>
    </source>
</evidence>
<dbReference type="SUPFAM" id="SSF52283">
    <property type="entry name" value="Formate/glycerate dehydrogenase catalytic domain-like"/>
    <property type="match status" value="1"/>
</dbReference>
<dbReference type="Proteomes" id="UP000192596">
    <property type="component" value="Unassembled WGS sequence"/>
</dbReference>